<dbReference type="GO" id="GO:0016020">
    <property type="term" value="C:membrane"/>
    <property type="evidence" value="ECO:0007669"/>
    <property type="project" value="UniProtKB-SubCell"/>
</dbReference>
<comment type="subcellular location">
    <subcellularLocation>
        <location evidence="1">Membrane</location>
        <topology evidence="1">Single-pass type IV membrane protein</topology>
    </subcellularLocation>
</comment>
<evidence type="ECO:0000256" key="7">
    <source>
        <dbReference type="SAM" id="Coils"/>
    </source>
</evidence>
<dbReference type="EMBL" id="JBJQND010000012">
    <property type="protein sequence ID" value="KAL3859291.1"/>
    <property type="molecule type" value="Genomic_DNA"/>
</dbReference>
<feature type="region of interest" description="Disordered" evidence="8">
    <location>
        <begin position="146"/>
        <end position="168"/>
    </location>
</feature>
<comment type="caution">
    <text evidence="11">The sequence shown here is derived from an EMBL/GenBank/DDBJ whole genome shotgun (WGS) entry which is preliminary data.</text>
</comment>
<feature type="domain" description="MSP" evidence="10">
    <location>
        <begin position="7"/>
        <end position="125"/>
    </location>
</feature>
<gene>
    <name evidence="11" type="ORF">ACJMK2_009516</name>
</gene>
<dbReference type="Proteomes" id="UP001634394">
    <property type="component" value="Unassembled WGS sequence"/>
</dbReference>
<keyword evidence="12" id="KW-1185">Reference proteome</keyword>
<evidence type="ECO:0000256" key="3">
    <source>
        <dbReference type="ARBA" id="ARBA00022692"/>
    </source>
</evidence>
<sequence length="253" mass="28529">MAKQDQVLILEPPNELRFRGPFTDVVTADLKLTNPAGKRVCFKVKTTAPRRYCVRPNSGIIESGATVSVAVMLQPFEYDPQEKNKHKFMVQTMFAPEGKIESQEALWKDVAQENVMDSKLKCVFELPDSAQPGEHIVQEKIREERVKTQNKEPPTPPRIGVNTTPDTDSKKMVEEMKRIKDENESLKKEIIELRNEGARLRKVAMSQTVSSTPSPAQSSPNKAMMDLPVTNMPVYLYVLIALILGFLVGEFLN</sequence>
<feature type="transmembrane region" description="Helical" evidence="9">
    <location>
        <begin position="234"/>
        <end position="252"/>
    </location>
</feature>
<evidence type="ECO:0000256" key="4">
    <source>
        <dbReference type="ARBA" id="ARBA00022989"/>
    </source>
</evidence>
<dbReference type="PANTHER" id="PTHR10809">
    <property type="entry name" value="VESICLE-ASSOCIATED MEMBRANE PROTEIN-ASSOCIATED PROTEIN"/>
    <property type="match status" value="1"/>
</dbReference>
<dbReference type="PIRSF" id="PIRSF019693">
    <property type="entry name" value="VAMP-associated"/>
    <property type="match status" value="1"/>
</dbReference>
<evidence type="ECO:0000256" key="2">
    <source>
        <dbReference type="ARBA" id="ARBA00008932"/>
    </source>
</evidence>
<keyword evidence="5 7" id="KW-0175">Coiled coil</keyword>
<evidence type="ECO:0000259" key="10">
    <source>
        <dbReference type="PROSITE" id="PS50202"/>
    </source>
</evidence>
<dbReference type="PANTHER" id="PTHR10809:SF6">
    <property type="entry name" value="AT11025P-RELATED"/>
    <property type="match status" value="1"/>
</dbReference>
<dbReference type="PROSITE" id="PS50202">
    <property type="entry name" value="MSP"/>
    <property type="match status" value="1"/>
</dbReference>
<reference evidence="11 12" key="1">
    <citation type="submission" date="2024-11" db="EMBL/GenBank/DDBJ databases">
        <title>Chromosome-level genome assembly of the freshwater bivalve Anodonta woodiana.</title>
        <authorList>
            <person name="Chen X."/>
        </authorList>
    </citation>
    <scope>NUCLEOTIDE SEQUENCE [LARGE SCALE GENOMIC DNA]</scope>
    <source>
        <strain evidence="11">MN2024</strain>
        <tissue evidence="11">Gills</tissue>
    </source>
</reference>
<dbReference type="Pfam" id="PF00635">
    <property type="entry name" value="Motile_Sperm"/>
    <property type="match status" value="1"/>
</dbReference>
<evidence type="ECO:0000256" key="6">
    <source>
        <dbReference type="ARBA" id="ARBA00023136"/>
    </source>
</evidence>
<proteinExistence type="inferred from homology"/>
<protein>
    <recommendedName>
        <fullName evidence="10">MSP domain-containing protein</fullName>
    </recommendedName>
</protein>
<feature type="coiled-coil region" evidence="7">
    <location>
        <begin position="169"/>
        <end position="203"/>
    </location>
</feature>
<dbReference type="Gene3D" id="2.60.40.10">
    <property type="entry name" value="Immunoglobulins"/>
    <property type="match status" value="1"/>
</dbReference>
<dbReference type="FunFam" id="2.60.40.10:FF:000334">
    <property type="entry name" value="vesicle-associated membrane protein-associated protein A isoform X1"/>
    <property type="match status" value="1"/>
</dbReference>
<dbReference type="InterPro" id="IPR013783">
    <property type="entry name" value="Ig-like_fold"/>
</dbReference>
<dbReference type="AlphaFoldDB" id="A0ABD3VE24"/>
<dbReference type="InterPro" id="IPR008962">
    <property type="entry name" value="PapD-like_sf"/>
</dbReference>
<evidence type="ECO:0000256" key="5">
    <source>
        <dbReference type="ARBA" id="ARBA00023054"/>
    </source>
</evidence>
<evidence type="ECO:0000313" key="12">
    <source>
        <dbReference type="Proteomes" id="UP001634394"/>
    </source>
</evidence>
<evidence type="ECO:0000256" key="9">
    <source>
        <dbReference type="SAM" id="Phobius"/>
    </source>
</evidence>
<dbReference type="InterPro" id="IPR000535">
    <property type="entry name" value="MSP_dom"/>
</dbReference>
<evidence type="ECO:0000256" key="8">
    <source>
        <dbReference type="SAM" id="MobiDB-lite"/>
    </source>
</evidence>
<keyword evidence="4 9" id="KW-1133">Transmembrane helix</keyword>
<keyword evidence="6 9" id="KW-0472">Membrane</keyword>
<organism evidence="11 12">
    <name type="scientific">Sinanodonta woodiana</name>
    <name type="common">Chinese pond mussel</name>
    <name type="synonym">Anodonta woodiana</name>
    <dbReference type="NCBI Taxonomy" id="1069815"/>
    <lineage>
        <taxon>Eukaryota</taxon>
        <taxon>Metazoa</taxon>
        <taxon>Spiralia</taxon>
        <taxon>Lophotrochozoa</taxon>
        <taxon>Mollusca</taxon>
        <taxon>Bivalvia</taxon>
        <taxon>Autobranchia</taxon>
        <taxon>Heteroconchia</taxon>
        <taxon>Palaeoheterodonta</taxon>
        <taxon>Unionida</taxon>
        <taxon>Unionoidea</taxon>
        <taxon>Unionidae</taxon>
        <taxon>Unioninae</taxon>
        <taxon>Sinanodonta</taxon>
    </lineage>
</organism>
<dbReference type="SUPFAM" id="SSF49354">
    <property type="entry name" value="PapD-like"/>
    <property type="match status" value="1"/>
</dbReference>
<keyword evidence="3 9" id="KW-0812">Transmembrane</keyword>
<dbReference type="InterPro" id="IPR016763">
    <property type="entry name" value="VAP"/>
</dbReference>
<evidence type="ECO:0000256" key="1">
    <source>
        <dbReference type="ARBA" id="ARBA00004211"/>
    </source>
</evidence>
<evidence type="ECO:0000313" key="11">
    <source>
        <dbReference type="EMBL" id="KAL3859291.1"/>
    </source>
</evidence>
<name>A0ABD3VE24_SINWO</name>
<comment type="similarity">
    <text evidence="2">Belongs to the VAMP-associated protein (VAP) (TC 9.B.17) family.</text>
</comment>
<accession>A0ABD3VE24</accession>